<dbReference type="SUPFAM" id="SSF52833">
    <property type="entry name" value="Thioredoxin-like"/>
    <property type="match status" value="1"/>
</dbReference>
<dbReference type="Pfam" id="PF00085">
    <property type="entry name" value="Thioredoxin"/>
    <property type="match status" value="1"/>
</dbReference>
<dbReference type="InterPro" id="IPR036249">
    <property type="entry name" value="Thioredoxin-like_sf"/>
</dbReference>
<dbReference type="PANTHER" id="PTHR46135">
    <property type="entry name" value="NME/NM23 FAMILY MEMBER 8"/>
    <property type="match status" value="1"/>
</dbReference>
<dbReference type="Gene3D" id="3.40.30.10">
    <property type="entry name" value="Glutaredoxin"/>
    <property type="match status" value="1"/>
</dbReference>
<dbReference type="PROSITE" id="PS00194">
    <property type="entry name" value="THIOREDOXIN_1"/>
    <property type="match status" value="1"/>
</dbReference>
<reference evidence="2 3" key="1">
    <citation type="submission" date="2022-12" db="EMBL/GenBank/DDBJ databases">
        <title>Chromosome-level genome of Tegillarca granosa.</title>
        <authorList>
            <person name="Kim J."/>
        </authorList>
    </citation>
    <scope>NUCLEOTIDE SEQUENCE [LARGE SCALE GENOMIC DNA]</scope>
    <source>
        <strain evidence="2">Teg-2019</strain>
        <tissue evidence="2">Adductor muscle</tissue>
    </source>
</reference>
<gene>
    <name evidence="2" type="ORF">KUTeg_001856</name>
</gene>
<keyword evidence="3" id="KW-1185">Reference proteome</keyword>
<evidence type="ECO:0000259" key="1">
    <source>
        <dbReference type="Pfam" id="PF00085"/>
    </source>
</evidence>
<dbReference type="PANTHER" id="PTHR46135:SF3">
    <property type="entry name" value="NME_NM23 FAMILY MEMBER 8"/>
    <property type="match status" value="1"/>
</dbReference>
<proteinExistence type="predicted"/>
<sequence>MIYLTCVYNIDIILNTGVIDVYQEWCGPCNGMAGNFRKIKNDIGDDLLKFAVVSKISTVE</sequence>
<dbReference type="InterPro" id="IPR013766">
    <property type="entry name" value="Thioredoxin_domain"/>
</dbReference>
<comment type="caution">
    <text evidence="2">The sequence shown here is derived from an EMBL/GenBank/DDBJ whole genome shotgun (WGS) entry which is preliminary data.</text>
</comment>
<dbReference type="EMBL" id="JARBDR010000141">
    <property type="protein sequence ID" value="KAJ8320269.1"/>
    <property type="molecule type" value="Genomic_DNA"/>
</dbReference>
<dbReference type="Proteomes" id="UP001217089">
    <property type="component" value="Unassembled WGS sequence"/>
</dbReference>
<accession>A0ABQ9FSM3</accession>
<dbReference type="InterPro" id="IPR017937">
    <property type="entry name" value="Thioredoxin_CS"/>
</dbReference>
<organism evidence="2 3">
    <name type="scientific">Tegillarca granosa</name>
    <name type="common">Malaysian cockle</name>
    <name type="synonym">Anadara granosa</name>
    <dbReference type="NCBI Taxonomy" id="220873"/>
    <lineage>
        <taxon>Eukaryota</taxon>
        <taxon>Metazoa</taxon>
        <taxon>Spiralia</taxon>
        <taxon>Lophotrochozoa</taxon>
        <taxon>Mollusca</taxon>
        <taxon>Bivalvia</taxon>
        <taxon>Autobranchia</taxon>
        <taxon>Pteriomorphia</taxon>
        <taxon>Arcoida</taxon>
        <taxon>Arcoidea</taxon>
        <taxon>Arcidae</taxon>
        <taxon>Tegillarca</taxon>
    </lineage>
</organism>
<dbReference type="InterPro" id="IPR051766">
    <property type="entry name" value="TXND_domain-containing"/>
</dbReference>
<evidence type="ECO:0000313" key="2">
    <source>
        <dbReference type="EMBL" id="KAJ8320269.1"/>
    </source>
</evidence>
<protein>
    <recommendedName>
        <fullName evidence="1">Thioredoxin domain-containing protein</fullName>
    </recommendedName>
</protein>
<feature type="domain" description="Thioredoxin" evidence="1">
    <location>
        <begin position="17"/>
        <end position="51"/>
    </location>
</feature>
<name>A0ABQ9FSM3_TEGGR</name>
<evidence type="ECO:0000313" key="3">
    <source>
        <dbReference type="Proteomes" id="UP001217089"/>
    </source>
</evidence>